<dbReference type="InterPro" id="IPR046470">
    <property type="entry name" value="SAM_HAT_C"/>
</dbReference>
<feature type="domain" description="S-adenosyl-l-methionine hydroxide adenosyltransferase C-terminal" evidence="1">
    <location>
        <begin position="179"/>
        <end position="261"/>
    </location>
</feature>
<dbReference type="EMBL" id="PFOB01000022">
    <property type="protein sequence ID" value="PIZ63436.1"/>
    <property type="molecule type" value="Genomic_DNA"/>
</dbReference>
<evidence type="ECO:0000313" key="2">
    <source>
        <dbReference type="EMBL" id="PIZ63436.1"/>
    </source>
</evidence>
<gene>
    <name evidence="2" type="ORF">COY16_02065</name>
</gene>
<dbReference type="AlphaFoldDB" id="A0A2M7U038"/>
<name>A0A2M7U038_9BACT</name>
<reference evidence="3" key="1">
    <citation type="submission" date="2017-09" db="EMBL/GenBank/DDBJ databases">
        <title>Depth-based differentiation of microbial function through sediment-hosted aquifers and enrichment of novel symbionts in the deep terrestrial subsurface.</title>
        <authorList>
            <person name="Probst A.J."/>
            <person name="Ladd B."/>
            <person name="Jarett J.K."/>
            <person name="Geller-Mcgrath D.E."/>
            <person name="Sieber C.M.K."/>
            <person name="Emerson J.B."/>
            <person name="Anantharaman K."/>
            <person name="Thomas B.C."/>
            <person name="Malmstrom R."/>
            <person name="Stieglmeier M."/>
            <person name="Klingl A."/>
            <person name="Woyke T."/>
            <person name="Ryan C.M."/>
            <person name="Banfield J.F."/>
        </authorList>
    </citation>
    <scope>NUCLEOTIDE SEQUENCE [LARGE SCALE GENOMIC DNA]</scope>
</reference>
<dbReference type="Gene3D" id="2.40.30.90">
    <property type="entry name" value="Bacterial fluorinating enzyme like"/>
    <property type="match status" value="1"/>
</dbReference>
<dbReference type="SUPFAM" id="SSF101852">
    <property type="entry name" value="Bacterial fluorinating enzyme, C-terminal domain"/>
    <property type="match status" value="1"/>
</dbReference>
<dbReference type="InterPro" id="IPR023227">
    <property type="entry name" value="SAM_OH_AdoTrfase_C_sf"/>
</dbReference>
<proteinExistence type="predicted"/>
<evidence type="ECO:0000259" key="1">
    <source>
        <dbReference type="Pfam" id="PF20257"/>
    </source>
</evidence>
<dbReference type="Pfam" id="PF20257">
    <property type="entry name" value="SAM_HAT_C"/>
    <property type="match status" value="1"/>
</dbReference>
<accession>A0A2M7U038</accession>
<evidence type="ECO:0000313" key="3">
    <source>
        <dbReference type="Proteomes" id="UP000228503"/>
    </source>
</evidence>
<comment type="caution">
    <text evidence="2">The sequence shown here is derived from an EMBL/GenBank/DDBJ whole genome shotgun (WGS) entry which is preliminary data.</text>
</comment>
<dbReference type="Proteomes" id="UP000228503">
    <property type="component" value="Unassembled WGS sequence"/>
</dbReference>
<protein>
    <recommendedName>
        <fullName evidence="1">S-adenosyl-l-methionine hydroxide adenosyltransferase C-terminal domain-containing protein</fullName>
    </recommendedName>
</protein>
<organism evidence="2 3">
    <name type="scientific">Candidatus Roizmanbacteria bacterium CG_4_10_14_0_2_um_filter_39_13</name>
    <dbReference type="NCBI Taxonomy" id="1974825"/>
    <lineage>
        <taxon>Bacteria</taxon>
        <taxon>Candidatus Roizmaniibacteriota</taxon>
    </lineage>
</organism>
<sequence length="264" mass="28845">MFVTIITDCRDSNETARQTTRASVLFPNANISLIGVGNFNEIEAAGNLIDTLDGATGGDGVIMVNAAPRHGSGKNYPNGTPFGYFKYANKTIVATIAGQTLSLAKKFGLIDELFVTDLPTVIDTFVKKGKFEADAQNRTVLTQFRSFEYMPFLAKWIHDGEEVPSEIMSLDDIPEAPKTVWWVDNFGNVKTTLLPAEIGFEAGKQIETKFGTFTCYDRLKDVPEGGHGMTIGSSGYQNKRFVEITVQGKSAAKEFNLSSGVELM</sequence>